<dbReference type="OrthoDB" id="9785380at2"/>
<dbReference type="PANTHER" id="PTHR37507">
    <property type="entry name" value="SPORULATION PROTEIN YDCC"/>
    <property type="match status" value="1"/>
</dbReference>
<dbReference type="Proteomes" id="UP000298347">
    <property type="component" value="Unassembled WGS sequence"/>
</dbReference>
<reference evidence="1 2" key="1">
    <citation type="journal article" date="2015" name="Int. J. Syst. Evol. Microbiol.">
        <title>Sporolactobacillus shoreae sp. nov. and Sporolactobacillus spathodeae sp. nov., two spore-forming lactic acid bacteria isolated from tree barks in Thailand.</title>
        <authorList>
            <person name="Thamacharoensuk T."/>
            <person name="Kitahara M."/>
            <person name="Ohkuma M."/>
            <person name="Thongchul N."/>
            <person name="Tanasupawat S."/>
        </authorList>
    </citation>
    <scope>NUCLEOTIDE SEQUENCE [LARGE SCALE GENOMIC DNA]</scope>
    <source>
        <strain evidence="1 2">BK92</strain>
    </source>
</reference>
<organism evidence="1 2">
    <name type="scientific">Sporolactobacillus shoreae</name>
    <dbReference type="NCBI Taxonomy" id="1465501"/>
    <lineage>
        <taxon>Bacteria</taxon>
        <taxon>Bacillati</taxon>
        <taxon>Bacillota</taxon>
        <taxon>Bacilli</taxon>
        <taxon>Bacillales</taxon>
        <taxon>Sporolactobacillaceae</taxon>
        <taxon>Sporolactobacillus</taxon>
    </lineage>
</organism>
<accession>A0A4Z0GLL3</accession>
<comment type="caution">
    <text evidence="1">The sequence shown here is derived from an EMBL/GenBank/DDBJ whole genome shotgun (WGS) entry which is preliminary data.</text>
</comment>
<evidence type="ECO:0000313" key="1">
    <source>
        <dbReference type="EMBL" id="TGA97870.1"/>
    </source>
</evidence>
<dbReference type="PANTHER" id="PTHR37507:SF2">
    <property type="entry name" value="SPORULATION PROTEIN YDCC"/>
    <property type="match status" value="1"/>
</dbReference>
<dbReference type="Gene3D" id="2.50.20.10">
    <property type="entry name" value="Lipoprotein localisation LolA/LolB/LppX"/>
    <property type="match status" value="1"/>
</dbReference>
<dbReference type="PROSITE" id="PS51257">
    <property type="entry name" value="PROKAR_LIPOPROTEIN"/>
    <property type="match status" value="1"/>
</dbReference>
<dbReference type="InterPro" id="IPR029046">
    <property type="entry name" value="LolA/LolB/LppX"/>
</dbReference>
<protein>
    <submittedName>
        <fullName evidence="1">Outer membrane lipoprotein carrier protein LolA</fullName>
    </submittedName>
</protein>
<dbReference type="SUPFAM" id="SSF89392">
    <property type="entry name" value="Prokaryotic lipoproteins and lipoprotein localization factors"/>
    <property type="match status" value="1"/>
</dbReference>
<sequence length="335" mass="37388">MKKWSFVWLSAVLMIIGLLSGCGTKSEKDVVKDLGNKIENLNSYQTDATMTFQHNGKKQTYQANITFKKPYYYRVALSDSKKENKQMILRNADGVFVLTPELNKSYQFESTWPNNRSQAYLYHSLNQDIQNDPNPGFKVKDNQYIFDTKTNYNTTQLANQSITLNKNLTPDSVQVKDKDQNVIVTVKFSHFRINPTLDNKTFDVKQNMTAARISGTQTTTANNAVFKVQYPTADISGTKLAQMKPEVTQAGEKYVLKYSGKKPFTLIESKSATSLSVVPTLATGDPANLGFAIGSVSNNTLSWSNGGTDYYLASEKLTQDELITVAQSVNGIVVK</sequence>
<dbReference type="RefSeq" id="WP_135348802.1">
    <property type="nucleotide sequence ID" value="NZ_SRJD01000011.1"/>
</dbReference>
<name>A0A4Z0GLL3_9BACL</name>
<proteinExistence type="predicted"/>
<keyword evidence="1" id="KW-0449">Lipoprotein</keyword>
<evidence type="ECO:0000313" key="2">
    <source>
        <dbReference type="Proteomes" id="UP000298347"/>
    </source>
</evidence>
<dbReference type="InterPro" id="IPR052944">
    <property type="entry name" value="Sporulation_related"/>
</dbReference>
<dbReference type="EMBL" id="SRJD01000011">
    <property type="protein sequence ID" value="TGA97870.1"/>
    <property type="molecule type" value="Genomic_DNA"/>
</dbReference>
<dbReference type="AlphaFoldDB" id="A0A4Z0GLL3"/>
<gene>
    <name evidence="1" type="ORF">E4665_10770</name>
</gene>
<keyword evidence="2" id="KW-1185">Reference proteome</keyword>